<keyword evidence="14" id="KW-1185">Reference proteome</keyword>
<dbReference type="HOGENOM" id="CLU_028277_4_0_1"/>
<keyword evidence="13" id="KW-0012">Acyltransferase</keyword>
<evidence type="ECO:0000256" key="7">
    <source>
        <dbReference type="ARBA" id="ARBA00023136"/>
    </source>
</evidence>
<keyword evidence="8" id="KW-0325">Glycoprotein</keyword>
<keyword evidence="4 9" id="KW-0812">Transmembrane</keyword>
<evidence type="ECO:0000256" key="2">
    <source>
        <dbReference type="ARBA" id="ARBA00009808"/>
    </source>
</evidence>
<evidence type="ECO:0000256" key="9">
    <source>
        <dbReference type="PROSITE-ProRule" id="PRU00205"/>
    </source>
</evidence>
<feature type="compositionally biased region" description="Acidic residues" evidence="10">
    <location>
        <begin position="377"/>
        <end position="389"/>
    </location>
</feature>
<comment type="subcellular location">
    <subcellularLocation>
        <location evidence="1">Endoplasmic reticulum membrane</location>
        <topology evidence="1">Multi-pass membrane protein</topology>
    </subcellularLocation>
</comment>
<keyword evidence="6 11" id="KW-1133">Transmembrane helix</keyword>
<feature type="transmembrane region" description="Helical" evidence="11">
    <location>
        <begin position="238"/>
        <end position="264"/>
    </location>
</feature>
<dbReference type="KEGG" id="ela:UCREL1_4061"/>
<dbReference type="GO" id="GO:0050291">
    <property type="term" value="F:sphingosine N-acyltransferase activity"/>
    <property type="evidence" value="ECO:0007669"/>
    <property type="project" value="InterPro"/>
</dbReference>
<dbReference type="OMA" id="THAAEFK"/>
<dbReference type="GO" id="GO:0046513">
    <property type="term" value="P:ceramide biosynthetic process"/>
    <property type="evidence" value="ECO:0007669"/>
    <property type="project" value="InterPro"/>
</dbReference>
<gene>
    <name evidence="13" type="ORF">UCREL1_4061</name>
</gene>
<evidence type="ECO:0000256" key="10">
    <source>
        <dbReference type="SAM" id="MobiDB-lite"/>
    </source>
</evidence>
<evidence type="ECO:0000313" key="14">
    <source>
        <dbReference type="Proteomes" id="UP000012174"/>
    </source>
</evidence>
<dbReference type="PANTHER" id="PTHR12560">
    <property type="entry name" value="LONGEVITY ASSURANCE FACTOR 1 LAG1"/>
    <property type="match status" value="1"/>
</dbReference>
<keyword evidence="7 9" id="KW-0472">Membrane</keyword>
<evidence type="ECO:0000256" key="8">
    <source>
        <dbReference type="ARBA" id="ARBA00023180"/>
    </source>
</evidence>
<dbReference type="InterPro" id="IPR006634">
    <property type="entry name" value="TLC-dom"/>
</dbReference>
<dbReference type="SMART" id="SM00724">
    <property type="entry name" value="TLC"/>
    <property type="match status" value="1"/>
</dbReference>
<dbReference type="EMBL" id="KB706150">
    <property type="protein sequence ID" value="EMR68935.1"/>
    <property type="molecule type" value="Genomic_DNA"/>
</dbReference>
<dbReference type="PANTHER" id="PTHR12560:SF11">
    <property type="entry name" value="CERAMIDE SYNTHASE LAC1-RELATED"/>
    <property type="match status" value="1"/>
</dbReference>
<dbReference type="Pfam" id="PF03798">
    <property type="entry name" value="TRAM_LAG1_CLN8"/>
    <property type="match status" value="1"/>
</dbReference>
<evidence type="ECO:0000256" key="3">
    <source>
        <dbReference type="ARBA" id="ARBA00022679"/>
    </source>
</evidence>
<feature type="transmembrane region" description="Helical" evidence="11">
    <location>
        <begin position="284"/>
        <end position="301"/>
    </location>
</feature>
<feature type="transmembrane region" description="Helical" evidence="11">
    <location>
        <begin position="206"/>
        <end position="226"/>
    </location>
</feature>
<feature type="region of interest" description="Disordered" evidence="10">
    <location>
        <begin position="17"/>
        <end position="51"/>
    </location>
</feature>
<dbReference type="eggNOG" id="KOG1607">
    <property type="taxonomic scope" value="Eukaryota"/>
</dbReference>
<dbReference type="Proteomes" id="UP000012174">
    <property type="component" value="Unassembled WGS sequence"/>
</dbReference>
<feature type="transmembrane region" description="Helical" evidence="11">
    <location>
        <begin position="117"/>
        <end position="134"/>
    </location>
</feature>
<reference evidence="14" key="1">
    <citation type="journal article" date="2013" name="Genome Announc.">
        <title>Draft genome sequence of the grapevine dieback fungus Eutypa lata UCR-EL1.</title>
        <authorList>
            <person name="Blanco-Ulate B."/>
            <person name="Rolshausen P.E."/>
            <person name="Cantu D."/>
        </authorList>
    </citation>
    <scope>NUCLEOTIDE SEQUENCE [LARGE SCALE GENOMIC DNA]</scope>
    <source>
        <strain evidence="14">UCR-EL1</strain>
    </source>
</reference>
<evidence type="ECO:0000256" key="6">
    <source>
        <dbReference type="ARBA" id="ARBA00022989"/>
    </source>
</evidence>
<feature type="region of interest" description="Disordered" evidence="10">
    <location>
        <begin position="371"/>
        <end position="429"/>
    </location>
</feature>
<feature type="transmembrane region" description="Helical" evidence="11">
    <location>
        <begin position="65"/>
        <end position="82"/>
    </location>
</feature>
<organism evidence="13 14">
    <name type="scientific">Eutypa lata (strain UCR-EL1)</name>
    <name type="common">Grapevine dieback disease fungus</name>
    <name type="synonym">Eutypa armeniacae</name>
    <dbReference type="NCBI Taxonomy" id="1287681"/>
    <lineage>
        <taxon>Eukaryota</taxon>
        <taxon>Fungi</taxon>
        <taxon>Dikarya</taxon>
        <taxon>Ascomycota</taxon>
        <taxon>Pezizomycotina</taxon>
        <taxon>Sordariomycetes</taxon>
        <taxon>Xylariomycetidae</taxon>
        <taxon>Xylariales</taxon>
        <taxon>Diatrypaceae</taxon>
        <taxon>Eutypa</taxon>
    </lineage>
</organism>
<sequence length="429" mass="48841">MGQPELYPLLNAAAANSGTMHRRQGSSRSGQQTAPKGGPARKSTQRRRSRSSFLRHCKRFAAKHTWTLPLVILLVFLSLYAINPTESNIIQRFIFLSYELPGDDGSPQQYGKGPWDIAFVAFYTIVLAFTREFISQEMLRPLALHYGLKSRGKQARFMEQVYTVLYCLLLGPAGLYVQSRTPVWYFDTRGMYEGFPHKTHEACFKFYYLFQAAYWLHQALVMILGLEKRRKDFKELVGHHIVTVALIALSYRFHFTYMGIAVYVTHDISDMFLAGSKALSYIDSPMVGPFYGAFVCAWIYLRHYLNLRIIFSLFTEFRTVGPYELNWETEQYKGPLSNVITFVLLAALQSLNLFWLYCVLRNGYKYVVHNSRKDDRSEESEGEEVDPAGDGDTKTVANVDALPRGTISGMVKATGNKIGTPPTKRGAAR</sequence>
<accession>M7TQE2</accession>
<dbReference type="OrthoDB" id="3053196at2759"/>
<dbReference type="AlphaFoldDB" id="M7TQE2"/>
<dbReference type="PROSITE" id="PS50922">
    <property type="entry name" value="TLC"/>
    <property type="match status" value="1"/>
</dbReference>
<evidence type="ECO:0000256" key="11">
    <source>
        <dbReference type="SAM" id="Phobius"/>
    </source>
</evidence>
<protein>
    <submittedName>
        <fullName evidence="13">Putative sphingosine n-acyltransferase lac1 protein</fullName>
    </submittedName>
</protein>
<evidence type="ECO:0000259" key="12">
    <source>
        <dbReference type="PROSITE" id="PS50922"/>
    </source>
</evidence>
<evidence type="ECO:0000256" key="5">
    <source>
        <dbReference type="ARBA" id="ARBA00022824"/>
    </source>
</evidence>
<evidence type="ECO:0000256" key="4">
    <source>
        <dbReference type="ARBA" id="ARBA00022692"/>
    </source>
</evidence>
<name>M7TQE2_EUTLA</name>
<proteinExistence type="inferred from homology"/>
<feature type="transmembrane region" description="Helical" evidence="11">
    <location>
        <begin position="155"/>
        <end position="177"/>
    </location>
</feature>
<comment type="similarity">
    <text evidence="2">Belongs to the sphingosine N-acyltransferase family.</text>
</comment>
<evidence type="ECO:0000313" key="13">
    <source>
        <dbReference type="EMBL" id="EMR68935.1"/>
    </source>
</evidence>
<keyword evidence="3 13" id="KW-0808">Transferase</keyword>
<dbReference type="InterPro" id="IPR016439">
    <property type="entry name" value="Lag1/Lac1-like"/>
</dbReference>
<evidence type="ECO:0000256" key="1">
    <source>
        <dbReference type="ARBA" id="ARBA00004477"/>
    </source>
</evidence>
<feature type="domain" description="TLC" evidence="12">
    <location>
        <begin position="152"/>
        <end position="368"/>
    </location>
</feature>
<keyword evidence="5" id="KW-0256">Endoplasmic reticulum</keyword>
<dbReference type="STRING" id="1287681.M7TQE2"/>
<dbReference type="GO" id="GO:0005789">
    <property type="term" value="C:endoplasmic reticulum membrane"/>
    <property type="evidence" value="ECO:0007669"/>
    <property type="project" value="UniProtKB-SubCell"/>
</dbReference>